<feature type="region of interest" description="Disordered" evidence="1">
    <location>
        <begin position="244"/>
        <end position="264"/>
    </location>
</feature>
<dbReference type="EMBL" id="PFFQ01000038">
    <property type="protein sequence ID" value="PIW16317.1"/>
    <property type="molecule type" value="Genomic_DNA"/>
</dbReference>
<dbReference type="SUPFAM" id="SSF48452">
    <property type="entry name" value="TPR-like"/>
    <property type="match status" value="1"/>
</dbReference>
<name>A0A2M7G3F8_9BACT</name>
<gene>
    <name evidence="2" type="ORF">COW36_13355</name>
</gene>
<organism evidence="2 3">
    <name type="scientific">bacterium (Candidatus Blackallbacteria) CG17_big_fil_post_rev_8_21_14_2_50_48_46</name>
    <dbReference type="NCBI Taxonomy" id="2014261"/>
    <lineage>
        <taxon>Bacteria</taxon>
        <taxon>Candidatus Blackallbacteria</taxon>
    </lineage>
</organism>
<dbReference type="InterPro" id="IPR011990">
    <property type="entry name" value="TPR-like_helical_dom_sf"/>
</dbReference>
<evidence type="ECO:0000256" key="1">
    <source>
        <dbReference type="SAM" id="MobiDB-lite"/>
    </source>
</evidence>
<dbReference type="Proteomes" id="UP000231019">
    <property type="component" value="Unassembled WGS sequence"/>
</dbReference>
<comment type="caution">
    <text evidence="2">The sequence shown here is derived from an EMBL/GenBank/DDBJ whole genome shotgun (WGS) entry which is preliminary data.</text>
</comment>
<evidence type="ECO:0000313" key="3">
    <source>
        <dbReference type="Proteomes" id="UP000231019"/>
    </source>
</evidence>
<dbReference type="Gene3D" id="1.25.40.10">
    <property type="entry name" value="Tetratricopeptide repeat domain"/>
    <property type="match status" value="1"/>
</dbReference>
<accession>A0A2M7G3F8</accession>
<sequence>MWARTWIAILFIGAASLTHSLHLNQIKALPKDKNSFDQLYLPDPAFLKITALGHQSLYADLLWLQTIQYYGDREKQGKPSPYLYRYFDAMTTLDPDFINLYTFASYVMGEDKNLRDKTIQLLQKGMRLNPDNWLIPYHMGLFYYLYYKDYENAAKYFEHTSKLPHAPDFAARMAAQLYRKADPLSNCQLSLQLWSENIQNASEKNLKERAQRHFIETATLCDLIRIEHAIKAFGTQIAAQPKPTPLPPLRRGFRRPQPTSVAPSRSIYPRSLEELVQVGLLKSLPLDFYKRPYLYDPQTGKVKVQDLPWPVYDIDLQPYLSKKS</sequence>
<evidence type="ECO:0000313" key="2">
    <source>
        <dbReference type="EMBL" id="PIW16317.1"/>
    </source>
</evidence>
<dbReference type="AlphaFoldDB" id="A0A2M7G3F8"/>
<protein>
    <recommendedName>
        <fullName evidence="4">Tetratricopeptide repeat protein</fullName>
    </recommendedName>
</protein>
<proteinExistence type="predicted"/>
<reference evidence="2 3" key="1">
    <citation type="submission" date="2017-09" db="EMBL/GenBank/DDBJ databases">
        <title>Depth-based differentiation of microbial function through sediment-hosted aquifers and enrichment of novel symbionts in the deep terrestrial subsurface.</title>
        <authorList>
            <person name="Probst A.J."/>
            <person name="Ladd B."/>
            <person name="Jarett J.K."/>
            <person name="Geller-Mcgrath D.E."/>
            <person name="Sieber C.M."/>
            <person name="Emerson J.B."/>
            <person name="Anantharaman K."/>
            <person name="Thomas B.C."/>
            <person name="Malmstrom R."/>
            <person name="Stieglmeier M."/>
            <person name="Klingl A."/>
            <person name="Woyke T."/>
            <person name="Ryan C.M."/>
            <person name="Banfield J.F."/>
        </authorList>
    </citation>
    <scope>NUCLEOTIDE SEQUENCE [LARGE SCALE GENOMIC DNA]</scope>
    <source>
        <strain evidence="2">CG17_big_fil_post_rev_8_21_14_2_50_48_46</strain>
    </source>
</reference>
<evidence type="ECO:0008006" key="4">
    <source>
        <dbReference type="Google" id="ProtNLM"/>
    </source>
</evidence>